<proteinExistence type="predicted"/>
<dbReference type="HOGENOM" id="CLU_1229793_0_0_1"/>
<evidence type="ECO:0000313" key="2">
    <source>
        <dbReference type="Proteomes" id="UP000002037"/>
    </source>
</evidence>
<dbReference type="EMBL" id="GG692399">
    <property type="protein sequence ID" value="EER32470.1"/>
    <property type="molecule type" value="Genomic_DNA"/>
</dbReference>
<sequence>MSSANTSLTSSDSGYNADISTVGGNSTVGSSSSLQITQSSSFVNIQGSDASQRSIDQDGNTSLLINNLLDSHIDDDWVLVPENSESCLVGDTRAKEADNINGAIDLLQFLKTVPQQNLITASNPPSENVWKLDLEIIFYKLCKIFKKLFNLTKKQNKNSEPANLGTSPTTAGVRLFSASNNVGTGTSTNIENCRKPEYMSSEYINRGRSGYFECRGSTLPIPINS</sequence>
<name>C5MD40_CANTT</name>
<gene>
    <name evidence="1" type="ORF">CTRG_04141</name>
</gene>
<evidence type="ECO:0000313" key="1">
    <source>
        <dbReference type="EMBL" id="EER32470.1"/>
    </source>
</evidence>
<protein>
    <submittedName>
        <fullName evidence="1">Uncharacterized protein</fullName>
    </submittedName>
</protein>
<accession>C5MD40</accession>
<keyword evidence="2" id="KW-1185">Reference proteome</keyword>
<dbReference type="VEuPathDB" id="FungiDB:CTRG_04141"/>
<reference evidence="1 2" key="1">
    <citation type="journal article" date="2009" name="Nature">
        <title>Evolution of pathogenicity and sexual reproduction in eight Candida genomes.</title>
        <authorList>
            <person name="Butler G."/>
            <person name="Rasmussen M.D."/>
            <person name="Lin M.F."/>
            <person name="Santos M.A."/>
            <person name="Sakthikumar S."/>
            <person name="Munro C.A."/>
            <person name="Rheinbay E."/>
            <person name="Grabherr M."/>
            <person name="Forche A."/>
            <person name="Reedy J.L."/>
            <person name="Agrafioti I."/>
            <person name="Arnaud M.B."/>
            <person name="Bates S."/>
            <person name="Brown A.J."/>
            <person name="Brunke S."/>
            <person name="Costanzo M.C."/>
            <person name="Fitzpatrick D.A."/>
            <person name="de Groot P.W."/>
            <person name="Harris D."/>
            <person name="Hoyer L.L."/>
            <person name="Hube B."/>
            <person name="Klis F.M."/>
            <person name="Kodira C."/>
            <person name="Lennard N."/>
            <person name="Logue M.E."/>
            <person name="Martin R."/>
            <person name="Neiman A.M."/>
            <person name="Nikolaou E."/>
            <person name="Quail M.A."/>
            <person name="Quinn J."/>
            <person name="Santos M.C."/>
            <person name="Schmitzberger F.F."/>
            <person name="Sherlock G."/>
            <person name="Shah P."/>
            <person name="Silverstein K.A."/>
            <person name="Skrzypek M.S."/>
            <person name="Soll D."/>
            <person name="Staggs R."/>
            <person name="Stansfield I."/>
            <person name="Stumpf M.P."/>
            <person name="Sudbery P.E."/>
            <person name="Srikantha T."/>
            <person name="Zeng Q."/>
            <person name="Berman J."/>
            <person name="Berriman M."/>
            <person name="Heitman J."/>
            <person name="Gow N.A."/>
            <person name="Lorenz M.C."/>
            <person name="Birren B.W."/>
            <person name="Kellis M."/>
            <person name="Cuomo C.A."/>
        </authorList>
    </citation>
    <scope>NUCLEOTIDE SEQUENCE [LARGE SCALE GENOMIC DNA]</scope>
    <source>
        <strain evidence="2">ATCC MYA-3404 / T1</strain>
    </source>
</reference>
<dbReference type="Proteomes" id="UP000002037">
    <property type="component" value="Unassembled WGS sequence"/>
</dbReference>
<dbReference type="GeneID" id="8297119"/>
<dbReference type="RefSeq" id="XP_002549844.1">
    <property type="nucleotide sequence ID" value="XM_002549798.1"/>
</dbReference>
<dbReference type="AlphaFoldDB" id="C5MD40"/>
<organism evidence="1 2">
    <name type="scientific">Candida tropicalis (strain ATCC MYA-3404 / T1)</name>
    <name type="common">Yeast</name>
    <dbReference type="NCBI Taxonomy" id="294747"/>
    <lineage>
        <taxon>Eukaryota</taxon>
        <taxon>Fungi</taxon>
        <taxon>Dikarya</taxon>
        <taxon>Ascomycota</taxon>
        <taxon>Saccharomycotina</taxon>
        <taxon>Pichiomycetes</taxon>
        <taxon>Debaryomycetaceae</taxon>
        <taxon>Candida/Lodderomyces clade</taxon>
        <taxon>Candida</taxon>
    </lineage>
</organism>
<dbReference type="KEGG" id="ctp:CTRG_04141"/>